<dbReference type="PRINTS" id="PR00364">
    <property type="entry name" value="DISEASERSIST"/>
</dbReference>
<dbReference type="PANTHER" id="PTHR35807:SF1">
    <property type="entry name" value="TRANSCRIPTIONAL REGULATOR REDD"/>
    <property type="match status" value="1"/>
</dbReference>
<evidence type="ECO:0000256" key="4">
    <source>
        <dbReference type="ARBA" id="ARBA00023125"/>
    </source>
</evidence>
<dbReference type="Pfam" id="PF03704">
    <property type="entry name" value="BTAD"/>
    <property type="match status" value="1"/>
</dbReference>
<evidence type="ECO:0000256" key="2">
    <source>
        <dbReference type="ARBA" id="ARBA00023012"/>
    </source>
</evidence>
<dbReference type="Gene3D" id="1.10.10.10">
    <property type="entry name" value="Winged helix-like DNA-binding domain superfamily/Winged helix DNA-binding domain"/>
    <property type="match status" value="1"/>
</dbReference>
<reference evidence="9 10" key="1">
    <citation type="submission" date="2024-10" db="EMBL/GenBank/DDBJ databases">
        <title>The Natural Products Discovery Center: Release of the First 8490 Sequenced Strains for Exploring Actinobacteria Biosynthetic Diversity.</title>
        <authorList>
            <person name="Kalkreuter E."/>
            <person name="Kautsar S.A."/>
            <person name="Yang D."/>
            <person name="Bader C.D."/>
            <person name="Teijaro C.N."/>
            <person name="Fluegel L."/>
            <person name="Davis C.M."/>
            <person name="Simpson J.R."/>
            <person name="Lauterbach L."/>
            <person name="Steele A.D."/>
            <person name="Gui C."/>
            <person name="Meng S."/>
            <person name="Li G."/>
            <person name="Viehrig K."/>
            <person name="Ye F."/>
            <person name="Su P."/>
            <person name="Kiefer A.F."/>
            <person name="Nichols A."/>
            <person name="Cepeda A.J."/>
            <person name="Yan W."/>
            <person name="Fan B."/>
            <person name="Jiang Y."/>
            <person name="Adhikari A."/>
            <person name="Zheng C.-J."/>
            <person name="Schuster L."/>
            <person name="Cowan T.M."/>
            <person name="Smanski M.J."/>
            <person name="Chevrette M.G."/>
            <person name="De Carvalho L.P.S."/>
            <person name="Shen B."/>
        </authorList>
    </citation>
    <scope>NUCLEOTIDE SEQUENCE [LARGE SCALE GENOMIC DNA]</scope>
    <source>
        <strain evidence="9 10">NPDC017990</strain>
    </source>
</reference>
<dbReference type="PANTHER" id="PTHR35807">
    <property type="entry name" value="TRANSCRIPTIONAL REGULATOR REDD-RELATED"/>
    <property type="match status" value="1"/>
</dbReference>
<comment type="similarity">
    <text evidence="1">Belongs to the AfsR/DnrI/RedD regulatory family.</text>
</comment>
<feature type="DNA-binding region" description="OmpR/PhoB-type" evidence="6">
    <location>
        <begin position="1"/>
        <end position="99"/>
    </location>
</feature>
<dbReference type="SMART" id="SM00862">
    <property type="entry name" value="Trans_reg_C"/>
    <property type="match status" value="1"/>
</dbReference>
<evidence type="ECO:0000256" key="7">
    <source>
        <dbReference type="SAM" id="MobiDB-lite"/>
    </source>
</evidence>
<sequence>MNIAFQVLGPVELRIDSQQIDLGPARQRSFLAALLIEPQQPVSINTLIDRVWAGHPPDGVRSVVYTYIARLRRILASAKPEGGHPIRLLRDSSGYRLDVTPGHVDLHRFRGRLARARAMDPHDPQRCHVLGEALELWKGEALAGLDNEWATRLRHSLQQLKNDALAEWAQAELHAGRSATVISELRYALLQEPLAELLHEQLIRALLHSGQQAEALSQYERARRVIADELGSDPGHGLRELHRQALTGTLPAPPESVHARAEAAVAPPHGTDEEHGARPRETAAPGPSLLPGNAADISGREKYLELIRRVYTEEGSRPRVLVLVGGAGVGKTALAVNVARGMGAHYPDGTLLVDLRGSGDRPLSGTTAVLRVLRAMGAEPGEGRDLDELVTLYQCGLRGRRMLLVLDDAADDGQILPLLSNEPGCGVLVTSRRPALRPVGARVLPVGPLSYEDSLQLLRDLIGEQRVRAEPAAARELVELCEGLPLPLRAVSNRLLARPHWSLRITVERALDEERRLDTLSYGSLDYAARLTGVYRQLTPMAAAVLARLGSRPASDAVSADQIMSGLSVEEAEEVLEQLVDAHLLDVAGVDSHGTVRYRIHGLRWLFARKMAEREEICAPVGR</sequence>
<dbReference type="InterPro" id="IPR016032">
    <property type="entry name" value="Sig_transdc_resp-reg_C-effctor"/>
</dbReference>
<dbReference type="Gene3D" id="3.40.50.300">
    <property type="entry name" value="P-loop containing nucleotide triphosphate hydrolases"/>
    <property type="match status" value="1"/>
</dbReference>
<dbReference type="InterPro" id="IPR002182">
    <property type="entry name" value="NB-ARC"/>
</dbReference>
<protein>
    <submittedName>
        <fullName evidence="9">BTAD domain-containing putative transcriptional regulator</fullName>
    </submittedName>
</protein>
<dbReference type="SUPFAM" id="SSF46894">
    <property type="entry name" value="C-terminal effector domain of the bipartite response regulators"/>
    <property type="match status" value="1"/>
</dbReference>
<keyword evidence="10" id="KW-1185">Reference proteome</keyword>
<evidence type="ECO:0000256" key="5">
    <source>
        <dbReference type="ARBA" id="ARBA00023163"/>
    </source>
</evidence>
<dbReference type="Proteomes" id="UP001610818">
    <property type="component" value="Unassembled WGS sequence"/>
</dbReference>
<dbReference type="InterPro" id="IPR001867">
    <property type="entry name" value="OmpR/PhoB-type_DNA-bd"/>
</dbReference>
<dbReference type="InterPro" id="IPR027417">
    <property type="entry name" value="P-loop_NTPase"/>
</dbReference>
<dbReference type="InterPro" id="IPR011990">
    <property type="entry name" value="TPR-like_helical_dom_sf"/>
</dbReference>
<evidence type="ECO:0000259" key="8">
    <source>
        <dbReference type="PROSITE" id="PS51755"/>
    </source>
</evidence>
<dbReference type="InterPro" id="IPR036388">
    <property type="entry name" value="WH-like_DNA-bd_sf"/>
</dbReference>
<dbReference type="InterPro" id="IPR005158">
    <property type="entry name" value="BTAD"/>
</dbReference>
<feature type="compositionally biased region" description="Basic and acidic residues" evidence="7">
    <location>
        <begin position="270"/>
        <end position="281"/>
    </location>
</feature>
<evidence type="ECO:0000313" key="10">
    <source>
        <dbReference type="Proteomes" id="UP001610818"/>
    </source>
</evidence>
<keyword evidence="2" id="KW-0902">Two-component regulatory system</keyword>
<feature type="region of interest" description="Disordered" evidence="7">
    <location>
        <begin position="249"/>
        <end position="295"/>
    </location>
</feature>
<evidence type="ECO:0000256" key="1">
    <source>
        <dbReference type="ARBA" id="ARBA00005820"/>
    </source>
</evidence>
<evidence type="ECO:0000256" key="6">
    <source>
        <dbReference type="PROSITE-ProRule" id="PRU01091"/>
    </source>
</evidence>
<keyword evidence="4 6" id="KW-0238">DNA-binding</keyword>
<dbReference type="PROSITE" id="PS51755">
    <property type="entry name" value="OMPR_PHOB"/>
    <property type="match status" value="1"/>
</dbReference>
<comment type="caution">
    <text evidence="9">The sequence shown here is derived from an EMBL/GenBank/DDBJ whole genome shotgun (WGS) entry which is preliminary data.</text>
</comment>
<name>A0ABW7QVH3_9ACTN</name>
<keyword evidence="3" id="KW-0805">Transcription regulation</keyword>
<dbReference type="SMART" id="SM01043">
    <property type="entry name" value="BTAD"/>
    <property type="match status" value="1"/>
</dbReference>
<dbReference type="EMBL" id="JBIRGQ010000005">
    <property type="protein sequence ID" value="MFH8548991.1"/>
    <property type="molecule type" value="Genomic_DNA"/>
</dbReference>
<dbReference type="Pfam" id="PF00931">
    <property type="entry name" value="NB-ARC"/>
    <property type="match status" value="1"/>
</dbReference>
<proteinExistence type="inferred from homology"/>
<feature type="domain" description="OmpR/PhoB-type" evidence="8">
    <location>
        <begin position="1"/>
        <end position="99"/>
    </location>
</feature>
<dbReference type="Gene3D" id="1.25.40.10">
    <property type="entry name" value="Tetratricopeptide repeat domain"/>
    <property type="match status" value="1"/>
</dbReference>
<gene>
    <name evidence="9" type="ORF">ACH4F9_28635</name>
</gene>
<dbReference type="Pfam" id="PF00486">
    <property type="entry name" value="Trans_reg_C"/>
    <property type="match status" value="1"/>
</dbReference>
<dbReference type="InterPro" id="IPR051677">
    <property type="entry name" value="AfsR-DnrI-RedD_regulator"/>
</dbReference>
<dbReference type="SUPFAM" id="SSF48452">
    <property type="entry name" value="TPR-like"/>
    <property type="match status" value="1"/>
</dbReference>
<accession>A0ABW7QVH3</accession>
<dbReference type="RefSeq" id="WP_397715447.1">
    <property type="nucleotide sequence ID" value="NZ_JBIRGN010000005.1"/>
</dbReference>
<dbReference type="SUPFAM" id="SSF52540">
    <property type="entry name" value="P-loop containing nucleoside triphosphate hydrolases"/>
    <property type="match status" value="1"/>
</dbReference>
<keyword evidence="5" id="KW-0804">Transcription</keyword>
<evidence type="ECO:0000256" key="3">
    <source>
        <dbReference type="ARBA" id="ARBA00023015"/>
    </source>
</evidence>
<dbReference type="CDD" id="cd15831">
    <property type="entry name" value="BTAD"/>
    <property type="match status" value="1"/>
</dbReference>
<organism evidence="9 10">
    <name type="scientific">Streptomyces longisporoflavus</name>
    <dbReference type="NCBI Taxonomy" id="28044"/>
    <lineage>
        <taxon>Bacteria</taxon>
        <taxon>Bacillati</taxon>
        <taxon>Actinomycetota</taxon>
        <taxon>Actinomycetes</taxon>
        <taxon>Kitasatosporales</taxon>
        <taxon>Streptomycetaceae</taxon>
        <taxon>Streptomyces</taxon>
    </lineage>
</organism>
<evidence type="ECO:0000313" key="9">
    <source>
        <dbReference type="EMBL" id="MFH8548991.1"/>
    </source>
</evidence>